<dbReference type="PROSITE" id="PS50106">
    <property type="entry name" value="PDZ"/>
    <property type="match status" value="1"/>
</dbReference>
<evidence type="ECO:0000256" key="4">
    <source>
        <dbReference type="SAM" id="MobiDB-lite"/>
    </source>
</evidence>
<dbReference type="PRINTS" id="PR00834">
    <property type="entry name" value="PROTEASES2C"/>
</dbReference>
<dbReference type="PANTHER" id="PTHR43343">
    <property type="entry name" value="PEPTIDASE S12"/>
    <property type="match status" value="1"/>
</dbReference>
<evidence type="ECO:0000313" key="7">
    <source>
        <dbReference type="EMBL" id="MBC5716089.1"/>
    </source>
</evidence>
<feature type="region of interest" description="Disordered" evidence="4">
    <location>
        <begin position="17"/>
        <end position="41"/>
    </location>
</feature>
<dbReference type="Gene3D" id="2.40.10.10">
    <property type="entry name" value="Trypsin-like serine proteases"/>
    <property type="match status" value="2"/>
</dbReference>
<keyword evidence="5" id="KW-0472">Membrane</keyword>
<dbReference type="Pfam" id="PF13180">
    <property type="entry name" value="PDZ_2"/>
    <property type="match status" value="1"/>
</dbReference>
<dbReference type="Gene3D" id="2.30.42.10">
    <property type="match status" value="1"/>
</dbReference>
<feature type="compositionally biased region" description="Low complexity" evidence="4">
    <location>
        <begin position="428"/>
        <end position="450"/>
    </location>
</feature>
<dbReference type="InterPro" id="IPR001478">
    <property type="entry name" value="PDZ"/>
</dbReference>
<feature type="transmembrane region" description="Helical" evidence="5">
    <location>
        <begin position="47"/>
        <end position="69"/>
    </location>
</feature>
<evidence type="ECO:0000256" key="3">
    <source>
        <dbReference type="ARBA" id="ARBA00022801"/>
    </source>
</evidence>
<dbReference type="SMART" id="SM00228">
    <property type="entry name" value="PDZ"/>
    <property type="match status" value="1"/>
</dbReference>
<gene>
    <name evidence="7" type="ORF">H8S55_01895</name>
</gene>
<dbReference type="InterPro" id="IPR051201">
    <property type="entry name" value="Chloro_Bact_Ser_Proteases"/>
</dbReference>
<dbReference type="AlphaFoldDB" id="A0A8J6IVJ9"/>
<dbReference type="InterPro" id="IPR009003">
    <property type="entry name" value="Peptidase_S1_PA"/>
</dbReference>
<sequence length="463" mass="48072">MDDFNFYNSENDGYRGGFGDYSDPIPTGGGPVQPGQAPRKKGGGKRIAALILACAIVGGGAGVGGAALYSHFSGSGSTTIYEAVEHPQVQTVVNSNSGKAMTPEQLYAANLGSCVGITVSTTTVNIFGQATTSAASGSGFVLTQDGYIVTNYHVIEEAANDSSVSVEVAFANGDKYTAKLVGGEKDNDVAVLKIDATGLTPVTLGDSSKLVVGQSVYAIGNPLGELTYSFTDGIVSALDRLITTSSSDANGRAVSTTLNVLQTNCAINPGNSGGPLFDSYGNVVGIVSAKYTQSGSGVSAEGLGFALPINDVKDILSDLMEHGYVTGKPYMGVQVTNVSDEAQRYGVVAGAAVQYVAEGSCAEKAGLKVGDIITAIDDTAIDSSSALTAALSSNYKAGDKATLTIVREQKEQKLTITFDEKNSETEANNQLQQNQQSQQSQQYQQGQQGQGDYYQWPFGGFNW</sequence>
<evidence type="ECO:0000256" key="1">
    <source>
        <dbReference type="ARBA" id="ARBA00010541"/>
    </source>
</evidence>
<comment type="caution">
    <text evidence="7">The sequence shown here is derived from an EMBL/GenBank/DDBJ whole genome shotgun (WGS) entry which is preliminary data.</text>
</comment>
<evidence type="ECO:0000256" key="2">
    <source>
        <dbReference type="ARBA" id="ARBA00022670"/>
    </source>
</evidence>
<keyword evidence="5" id="KW-1133">Transmembrane helix</keyword>
<evidence type="ECO:0000256" key="5">
    <source>
        <dbReference type="SAM" id="Phobius"/>
    </source>
</evidence>
<evidence type="ECO:0000259" key="6">
    <source>
        <dbReference type="PROSITE" id="PS50106"/>
    </source>
</evidence>
<dbReference type="Proteomes" id="UP000602260">
    <property type="component" value="Unassembled WGS sequence"/>
</dbReference>
<keyword evidence="8" id="KW-1185">Reference proteome</keyword>
<dbReference type="InterPro" id="IPR043504">
    <property type="entry name" value="Peptidase_S1_PA_chymotrypsin"/>
</dbReference>
<dbReference type="Pfam" id="PF13365">
    <property type="entry name" value="Trypsin_2"/>
    <property type="match status" value="1"/>
</dbReference>
<protein>
    <submittedName>
        <fullName evidence="7">Trypsin-like peptidase domain-containing protein</fullName>
    </submittedName>
</protein>
<dbReference type="GO" id="GO:0004252">
    <property type="term" value="F:serine-type endopeptidase activity"/>
    <property type="evidence" value="ECO:0007669"/>
    <property type="project" value="InterPro"/>
</dbReference>
<dbReference type="PANTHER" id="PTHR43343:SF3">
    <property type="entry name" value="PROTEASE DO-LIKE 8, CHLOROPLASTIC"/>
    <property type="match status" value="1"/>
</dbReference>
<organism evidence="7 8">
    <name type="scientific">Flintibacter faecis</name>
    <dbReference type="NCBI Taxonomy" id="2763047"/>
    <lineage>
        <taxon>Bacteria</taxon>
        <taxon>Bacillati</taxon>
        <taxon>Bacillota</taxon>
        <taxon>Clostridia</taxon>
        <taxon>Eubacteriales</taxon>
        <taxon>Flintibacter</taxon>
    </lineage>
</organism>
<accession>A0A8J6IVJ9</accession>
<dbReference type="RefSeq" id="WP_186877568.1">
    <property type="nucleotide sequence ID" value="NZ_JACOPN010000001.1"/>
</dbReference>
<feature type="region of interest" description="Disordered" evidence="4">
    <location>
        <begin position="425"/>
        <end position="450"/>
    </location>
</feature>
<feature type="domain" description="PDZ" evidence="6">
    <location>
        <begin position="327"/>
        <end position="409"/>
    </location>
</feature>
<dbReference type="InterPro" id="IPR036034">
    <property type="entry name" value="PDZ_sf"/>
</dbReference>
<dbReference type="SUPFAM" id="SSF50494">
    <property type="entry name" value="Trypsin-like serine proteases"/>
    <property type="match status" value="1"/>
</dbReference>
<dbReference type="InterPro" id="IPR001940">
    <property type="entry name" value="Peptidase_S1C"/>
</dbReference>
<comment type="similarity">
    <text evidence="1">Belongs to the peptidase S1C family.</text>
</comment>
<keyword evidence="3" id="KW-0378">Hydrolase</keyword>
<keyword evidence="2" id="KW-0645">Protease</keyword>
<dbReference type="EMBL" id="JACOPN010000001">
    <property type="protein sequence ID" value="MBC5716089.1"/>
    <property type="molecule type" value="Genomic_DNA"/>
</dbReference>
<dbReference type="GO" id="GO:0006508">
    <property type="term" value="P:proteolysis"/>
    <property type="evidence" value="ECO:0007669"/>
    <property type="project" value="UniProtKB-KW"/>
</dbReference>
<reference evidence="7" key="1">
    <citation type="submission" date="2020-08" db="EMBL/GenBank/DDBJ databases">
        <title>Genome public.</title>
        <authorList>
            <person name="Liu C."/>
            <person name="Sun Q."/>
        </authorList>
    </citation>
    <scope>NUCLEOTIDE SEQUENCE</scope>
    <source>
        <strain evidence="7">BX5</strain>
    </source>
</reference>
<name>A0A8J6IVJ9_9FIRM</name>
<dbReference type="SUPFAM" id="SSF50156">
    <property type="entry name" value="PDZ domain-like"/>
    <property type="match status" value="1"/>
</dbReference>
<keyword evidence="5" id="KW-0812">Transmembrane</keyword>
<evidence type="ECO:0000313" key="8">
    <source>
        <dbReference type="Proteomes" id="UP000602260"/>
    </source>
</evidence>
<proteinExistence type="inferred from homology"/>